<evidence type="ECO:0000256" key="5">
    <source>
        <dbReference type="ARBA" id="ARBA00023163"/>
    </source>
</evidence>
<dbReference type="CDD" id="cd12148">
    <property type="entry name" value="fungal_TF_MHR"/>
    <property type="match status" value="1"/>
</dbReference>
<dbReference type="SMART" id="SM00066">
    <property type="entry name" value="GAL4"/>
    <property type="match status" value="1"/>
</dbReference>
<reference evidence="9" key="1">
    <citation type="submission" date="2021-12" db="EMBL/GenBank/DDBJ databases">
        <title>Convergent genome expansion in fungi linked to evolution of root-endophyte symbiosis.</title>
        <authorList>
            <consortium name="DOE Joint Genome Institute"/>
            <person name="Ke Y.-H."/>
            <person name="Bonito G."/>
            <person name="Liao H.-L."/>
            <person name="Looney B."/>
            <person name="Rojas-Flechas A."/>
            <person name="Nash J."/>
            <person name="Hameed K."/>
            <person name="Schadt C."/>
            <person name="Martin F."/>
            <person name="Crous P.W."/>
            <person name="Miettinen O."/>
            <person name="Magnuson J.K."/>
            <person name="Labbe J."/>
            <person name="Jacobson D."/>
            <person name="Doktycz M.J."/>
            <person name="Veneault-Fourrey C."/>
            <person name="Kuo A."/>
            <person name="Mondo S."/>
            <person name="Calhoun S."/>
            <person name="Riley R."/>
            <person name="Ohm R."/>
            <person name="LaButti K."/>
            <person name="Andreopoulos B."/>
            <person name="Pangilinan J."/>
            <person name="Nolan M."/>
            <person name="Tritt A."/>
            <person name="Clum A."/>
            <person name="Lipzen A."/>
            <person name="Daum C."/>
            <person name="Barry K."/>
            <person name="Grigoriev I.V."/>
            <person name="Vilgalys R."/>
        </authorList>
    </citation>
    <scope>NUCLEOTIDE SEQUENCE</scope>
    <source>
        <strain evidence="9">PMI_201</strain>
    </source>
</reference>
<evidence type="ECO:0000256" key="1">
    <source>
        <dbReference type="ARBA" id="ARBA00004123"/>
    </source>
</evidence>
<keyword evidence="6" id="KW-0539">Nucleus</keyword>
<evidence type="ECO:0000256" key="3">
    <source>
        <dbReference type="ARBA" id="ARBA00023015"/>
    </source>
</evidence>
<dbReference type="Pfam" id="PF04082">
    <property type="entry name" value="Fungal_trans"/>
    <property type="match status" value="1"/>
</dbReference>
<feature type="region of interest" description="Disordered" evidence="7">
    <location>
        <begin position="1"/>
        <end position="38"/>
    </location>
</feature>
<feature type="compositionally biased region" description="Low complexity" evidence="7">
    <location>
        <begin position="1"/>
        <end position="14"/>
    </location>
</feature>
<gene>
    <name evidence="9" type="ORF">BGW36DRAFT_430309</name>
</gene>
<dbReference type="SMART" id="SM00906">
    <property type="entry name" value="Fungal_trans"/>
    <property type="match status" value="1"/>
</dbReference>
<keyword evidence="10" id="KW-1185">Reference proteome</keyword>
<dbReference type="GeneID" id="70251116"/>
<evidence type="ECO:0000313" key="9">
    <source>
        <dbReference type="EMBL" id="KAH8694297.1"/>
    </source>
</evidence>
<dbReference type="PROSITE" id="PS50048">
    <property type="entry name" value="ZN2_CY6_FUNGAL_2"/>
    <property type="match status" value="1"/>
</dbReference>
<organism evidence="9 10">
    <name type="scientific">Talaromyces proteolyticus</name>
    <dbReference type="NCBI Taxonomy" id="1131652"/>
    <lineage>
        <taxon>Eukaryota</taxon>
        <taxon>Fungi</taxon>
        <taxon>Dikarya</taxon>
        <taxon>Ascomycota</taxon>
        <taxon>Pezizomycotina</taxon>
        <taxon>Eurotiomycetes</taxon>
        <taxon>Eurotiomycetidae</taxon>
        <taxon>Eurotiales</taxon>
        <taxon>Trichocomaceae</taxon>
        <taxon>Talaromyces</taxon>
        <taxon>Talaromyces sect. Bacilispori</taxon>
    </lineage>
</organism>
<protein>
    <submittedName>
        <fullName evidence="9">Fungal-specific transcription factor domain-containing protein</fullName>
    </submittedName>
</protein>
<feature type="domain" description="Zn(2)-C6 fungal-type" evidence="8">
    <location>
        <begin position="47"/>
        <end position="77"/>
    </location>
</feature>
<evidence type="ECO:0000256" key="6">
    <source>
        <dbReference type="ARBA" id="ARBA00023242"/>
    </source>
</evidence>
<dbReference type="Proteomes" id="UP001201262">
    <property type="component" value="Unassembled WGS sequence"/>
</dbReference>
<dbReference type="GO" id="GO:0003677">
    <property type="term" value="F:DNA binding"/>
    <property type="evidence" value="ECO:0007669"/>
    <property type="project" value="UniProtKB-KW"/>
</dbReference>
<dbReference type="RefSeq" id="XP_046069967.1">
    <property type="nucleotide sequence ID" value="XM_046220829.1"/>
</dbReference>
<comment type="subcellular location">
    <subcellularLocation>
        <location evidence="1">Nucleus</location>
    </subcellularLocation>
</comment>
<keyword evidence="3" id="KW-0805">Transcription regulation</keyword>
<dbReference type="EMBL" id="JAJTJA010000009">
    <property type="protein sequence ID" value="KAH8694297.1"/>
    <property type="molecule type" value="Genomic_DNA"/>
</dbReference>
<evidence type="ECO:0000313" key="10">
    <source>
        <dbReference type="Proteomes" id="UP001201262"/>
    </source>
</evidence>
<evidence type="ECO:0000256" key="2">
    <source>
        <dbReference type="ARBA" id="ARBA00022723"/>
    </source>
</evidence>
<comment type="caution">
    <text evidence="9">The sequence shown here is derived from an EMBL/GenBank/DDBJ whole genome shotgun (WGS) entry which is preliminary data.</text>
</comment>
<evidence type="ECO:0000259" key="8">
    <source>
        <dbReference type="PROSITE" id="PS50048"/>
    </source>
</evidence>
<dbReference type="CDD" id="cd00067">
    <property type="entry name" value="GAL4"/>
    <property type="match status" value="1"/>
</dbReference>
<dbReference type="Gene3D" id="4.10.240.10">
    <property type="entry name" value="Zn(2)-C6 fungal-type DNA-binding domain"/>
    <property type="match status" value="1"/>
</dbReference>
<proteinExistence type="predicted"/>
<dbReference type="PROSITE" id="PS00463">
    <property type="entry name" value="ZN2_CY6_FUNGAL_1"/>
    <property type="match status" value="1"/>
</dbReference>
<dbReference type="Pfam" id="PF00172">
    <property type="entry name" value="Zn_clus"/>
    <property type="match status" value="1"/>
</dbReference>
<sequence length="736" mass="83253">MEENAESAAESEQSPLHGTHAEENTNGSVEFGQTRRTESRKLPAITACELCKTRKVRCDRVEPSCGWCSRNGRLCVYRDRQKPGFRAGYVRELETKVSRLESILQTLGHGGEIYLNVHDSGRELAGPTASKLLRADDDHQAPQSSKKMIRTEMQDASFGKYDRVRSDRTSELMSVQSMMNTIRPVTAPKAMPDLPSGELLYSLVDLYFKHVNTWCPILDRKITVDSFFGPSVPDEADRIILYAIVAIALRFSHDPSLTPESRKQYHSTAKDNVLLYSLQYPSIKSLQALVILTWDFLGSSDGPPSVNILAIIVRTVLQLNLQVESGLSLSTTDRSNAPHGRLRDSILPKPNSWIEEEGRRRLFWMVYIIERYTVVATATDPTLNEDYIDRSLPCRYDLFSKNEAVETRWFSGPGQSMIIDQPENLGSFSYHCEVMRTLSRVQIFLQNPIDICSLVEVERWQLTYRELDDELNSWLSRLPDDYGRVSQLCHSDPTSKISNWIILHAAFVTSVLRLHSCAAYPPVRSHIFTPSFNASQRCLAAVQSLREIAQDVLNTGMLDLLGPHFAFSLYVAARLLLVDSACTGVEMDPNCRFFIYILDKMGHYWGIASQYAQTLDRICKQSHMGWPYSNGAASSAPRALATMRRRAYEIHISATHRPSTATKPLPTKSVTADDLEYLEVFHFFNYPRLPTAMISSPGLYHPFLNLDGDMIGKNYFMAETGFSTRAMNTRWSYGPT</sequence>
<dbReference type="GO" id="GO:0008270">
    <property type="term" value="F:zinc ion binding"/>
    <property type="evidence" value="ECO:0007669"/>
    <property type="project" value="InterPro"/>
</dbReference>
<evidence type="ECO:0000256" key="7">
    <source>
        <dbReference type="SAM" id="MobiDB-lite"/>
    </source>
</evidence>
<dbReference type="InterPro" id="IPR007219">
    <property type="entry name" value="XnlR_reg_dom"/>
</dbReference>
<dbReference type="GO" id="GO:0006351">
    <property type="term" value="P:DNA-templated transcription"/>
    <property type="evidence" value="ECO:0007669"/>
    <property type="project" value="InterPro"/>
</dbReference>
<dbReference type="AlphaFoldDB" id="A0AAD4PW89"/>
<keyword evidence="2" id="KW-0479">Metal-binding</keyword>
<evidence type="ECO:0000256" key="4">
    <source>
        <dbReference type="ARBA" id="ARBA00023125"/>
    </source>
</evidence>
<accession>A0AAD4PW89</accession>
<dbReference type="InterPro" id="IPR001138">
    <property type="entry name" value="Zn2Cys6_DnaBD"/>
</dbReference>
<name>A0AAD4PW89_9EURO</name>
<keyword evidence="5" id="KW-0804">Transcription</keyword>
<dbReference type="SUPFAM" id="SSF57701">
    <property type="entry name" value="Zn2/Cys6 DNA-binding domain"/>
    <property type="match status" value="1"/>
</dbReference>
<dbReference type="InterPro" id="IPR050815">
    <property type="entry name" value="TF_fung"/>
</dbReference>
<dbReference type="GO" id="GO:0005634">
    <property type="term" value="C:nucleus"/>
    <property type="evidence" value="ECO:0007669"/>
    <property type="project" value="UniProtKB-SubCell"/>
</dbReference>
<dbReference type="InterPro" id="IPR036864">
    <property type="entry name" value="Zn2-C6_fun-type_DNA-bd_sf"/>
</dbReference>
<dbReference type="GO" id="GO:0000981">
    <property type="term" value="F:DNA-binding transcription factor activity, RNA polymerase II-specific"/>
    <property type="evidence" value="ECO:0007669"/>
    <property type="project" value="InterPro"/>
</dbReference>
<dbReference type="PANTHER" id="PTHR47338:SF28">
    <property type="entry name" value="C6 TRANSCRIPTION FACTOR"/>
    <property type="match status" value="1"/>
</dbReference>
<dbReference type="PANTHER" id="PTHR47338">
    <property type="entry name" value="ZN(II)2CYS6 TRANSCRIPTION FACTOR (EUROFUNG)-RELATED"/>
    <property type="match status" value="1"/>
</dbReference>
<keyword evidence="4" id="KW-0238">DNA-binding</keyword>